<dbReference type="Gene3D" id="1.10.10.10">
    <property type="entry name" value="Winged helix-like DNA-binding domain superfamily/Winged helix DNA-binding domain"/>
    <property type="match status" value="1"/>
</dbReference>
<dbReference type="InterPro" id="IPR014048">
    <property type="entry name" value="MethylDNA_cys_MeTrfase_DNA-bd"/>
</dbReference>
<comment type="catalytic activity">
    <reaction evidence="1">
        <text>a 4-O-methyl-thymidine in DNA + L-cysteinyl-[protein] = a thymidine in DNA + S-methyl-L-cysteinyl-[protein]</text>
        <dbReference type="Rhea" id="RHEA:53428"/>
        <dbReference type="Rhea" id="RHEA-COMP:10131"/>
        <dbReference type="Rhea" id="RHEA-COMP:10132"/>
        <dbReference type="Rhea" id="RHEA-COMP:13555"/>
        <dbReference type="Rhea" id="RHEA-COMP:13556"/>
        <dbReference type="ChEBI" id="CHEBI:29950"/>
        <dbReference type="ChEBI" id="CHEBI:82612"/>
        <dbReference type="ChEBI" id="CHEBI:137386"/>
        <dbReference type="ChEBI" id="CHEBI:137387"/>
        <dbReference type="EC" id="2.1.1.63"/>
    </reaction>
</comment>
<keyword evidence="3 9" id="KW-0808">Transferase</keyword>
<proteinExistence type="predicted"/>
<dbReference type="InterPro" id="IPR001497">
    <property type="entry name" value="MethylDNA_cys_MeTrfase_AS"/>
</dbReference>
<dbReference type="PANTHER" id="PTHR10815:SF13">
    <property type="entry name" value="METHYLATED-DNA--PROTEIN-CYSTEINE METHYLTRANSFERASE"/>
    <property type="match status" value="1"/>
</dbReference>
<dbReference type="InterPro" id="IPR008332">
    <property type="entry name" value="MethylG_MeTrfase_N"/>
</dbReference>
<dbReference type="PANTHER" id="PTHR10815">
    <property type="entry name" value="METHYLATED-DNA--PROTEIN-CYSTEINE METHYLTRANSFERASE"/>
    <property type="match status" value="1"/>
</dbReference>
<evidence type="ECO:0000256" key="6">
    <source>
        <dbReference type="ARBA" id="ARBA00049348"/>
    </source>
</evidence>
<keyword evidence="2 9" id="KW-0489">Methyltransferase</keyword>
<protein>
    <submittedName>
        <fullName evidence="9">Methylated-DNA--protein-cysteine methyltransferase, constitutive</fullName>
        <ecNumber evidence="9">2.1.1.63</ecNumber>
    </submittedName>
</protein>
<dbReference type="SUPFAM" id="SSF53155">
    <property type="entry name" value="Methylated DNA-protein cysteine methyltransferase domain"/>
    <property type="match status" value="1"/>
</dbReference>
<evidence type="ECO:0000256" key="1">
    <source>
        <dbReference type="ARBA" id="ARBA00001286"/>
    </source>
</evidence>
<reference evidence="9 10" key="1">
    <citation type="submission" date="2020-10" db="EMBL/GenBank/DDBJ databases">
        <title>Complete genome sequence of Corynebacterium massiliense DSM 45435, type strain of Corynebacterium massiliense.</title>
        <authorList>
            <person name="Busche T."/>
            <person name="Kalinowski J."/>
            <person name="Ruckert C."/>
        </authorList>
    </citation>
    <scope>NUCLEOTIDE SEQUENCE [LARGE SCALE GENOMIC DNA]</scope>
    <source>
        <strain evidence="9 10">DSM 45435</strain>
    </source>
</reference>
<keyword evidence="4" id="KW-0227">DNA damage</keyword>
<evidence type="ECO:0000256" key="5">
    <source>
        <dbReference type="ARBA" id="ARBA00023204"/>
    </source>
</evidence>
<name>A0ABY7U613_9CORY</name>
<evidence type="ECO:0000256" key="3">
    <source>
        <dbReference type="ARBA" id="ARBA00022679"/>
    </source>
</evidence>
<feature type="domain" description="Methylguanine DNA methyltransferase ribonuclease-like" evidence="8">
    <location>
        <begin position="23"/>
        <end position="79"/>
    </location>
</feature>
<dbReference type="Pfam" id="PF01035">
    <property type="entry name" value="DNA_binding_1"/>
    <property type="match status" value="1"/>
</dbReference>
<sequence length="189" mass="19741">MADTNDSDSCPGALAHAAFHAPAPVGMLTVWCSATAVVRVDFGDTAGDDSPHPPEVLRTALRELDEYFGGTRRTFTVPVAGEPADPASFRTRAQAALSEIPYGAVWTYGELAAASGSPQAARAAGTACATNPVPVIVPCHRVVPAGNPEQAVRRVGNYGGGADMKRWLIAHERSHTPSNGTDKTHPQSN</sequence>
<dbReference type="CDD" id="cd06445">
    <property type="entry name" value="ATase"/>
    <property type="match status" value="1"/>
</dbReference>
<dbReference type="InterPro" id="IPR036388">
    <property type="entry name" value="WH-like_DNA-bd_sf"/>
</dbReference>
<dbReference type="PROSITE" id="PS00374">
    <property type="entry name" value="MGMT"/>
    <property type="match status" value="1"/>
</dbReference>
<keyword evidence="5" id="KW-0234">DNA repair</keyword>
<dbReference type="Proteomes" id="UP001220064">
    <property type="component" value="Chromosome"/>
</dbReference>
<dbReference type="GO" id="GO:0003908">
    <property type="term" value="F:methylated-DNA-[protein]-cysteine S-methyltransferase activity"/>
    <property type="evidence" value="ECO:0007669"/>
    <property type="project" value="UniProtKB-EC"/>
</dbReference>
<organism evidence="9 10">
    <name type="scientific">Corynebacterium massiliense DSM 45435</name>
    <dbReference type="NCBI Taxonomy" id="1121364"/>
    <lineage>
        <taxon>Bacteria</taxon>
        <taxon>Bacillati</taxon>
        <taxon>Actinomycetota</taxon>
        <taxon>Actinomycetes</taxon>
        <taxon>Mycobacteriales</taxon>
        <taxon>Corynebacteriaceae</taxon>
        <taxon>Corynebacterium</taxon>
    </lineage>
</organism>
<dbReference type="Gene3D" id="3.30.160.70">
    <property type="entry name" value="Methylated DNA-protein cysteine methyltransferase domain"/>
    <property type="match status" value="1"/>
</dbReference>
<dbReference type="NCBIfam" id="TIGR00589">
    <property type="entry name" value="ogt"/>
    <property type="match status" value="1"/>
</dbReference>
<dbReference type="InterPro" id="IPR036631">
    <property type="entry name" value="MGMT_N_sf"/>
</dbReference>
<dbReference type="SUPFAM" id="SSF46767">
    <property type="entry name" value="Methylated DNA-protein cysteine methyltransferase, C-terminal domain"/>
    <property type="match status" value="1"/>
</dbReference>
<keyword evidence="10" id="KW-1185">Reference proteome</keyword>
<evidence type="ECO:0000256" key="2">
    <source>
        <dbReference type="ARBA" id="ARBA00022603"/>
    </source>
</evidence>
<gene>
    <name evidence="9" type="primary">ogt</name>
    <name evidence="9" type="ORF">CMASS_03355</name>
</gene>
<dbReference type="Pfam" id="PF02870">
    <property type="entry name" value="Methyltransf_1N"/>
    <property type="match status" value="1"/>
</dbReference>
<evidence type="ECO:0000313" key="9">
    <source>
        <dbReference type="EMBL" id="WCZ32125.1"/>
    </source>
</evidence>
<comment type="catalytic activity">
    <reaction evidence="6">
        <text>a 6-O-methyl-2'-deoxyguanosine in DNA + L-cysteinyl-[protein] = S-methyl-L-cysteinyl-[protein] + a 2'-deoxyguanosine in DNA</text>
        <dbReference type="Rhea" id="RHEA:24000"/>
        <dbReference type="Rhea" id="RHEA-COMP:10131"/>
        <dbReference type="Rhea" id="RHEA-COMP:10132"/>
        <dbReference type="Rhea" id="RHEA-COMP:11367"/>
        <dbReference type="Rhea" id="RHEA-COMP:11368"/>
        <dbReference type="ChEBI" id="CHEBI:29950"/>
        <dbReference type="ChEBI" id="CHEBI:82612"/>
        <dbReference type="ChEBI" id="CHEBI:85445"/>
        <dbReference type="ChEBI" id="CHEBI:85448"/>
        <dbReference type="EC" id="2.1.1.63"/>
    </reaction>
</comment>
<evidence type="ECO:0000313" key="10">
    <source>
        <dbReference type="Proteomes" id="UP001220064"/>
    </source>
</evidence>
<evidence type="ECO:0000256" key="4">
    <source>
        <dbReference type="ARBA" id="ARBA00022763"/>
    </source>
</evidence>
<dbReference type="EMBL" id="CP063189">
    <property type="protein sequence ID" value="WCZ32125.1"/>
    <property type="molecule type" value="Genomic_DNA"/>
</dbReference>
<dbReference type="EC" id="2.1.1.63" evidence="9"/>
<accession>A0ABY7U613</accession>
<dbReference type="RefSeq" id="WP_022862854.1">
    <property type="nucleotide sequence ID" value="NZ_ATVG01000004.1"/>
</dbReference>
<feature type="domain" description="Methylated-DNA-[protein]-cysteine S-methyltransferase DNA binding" evidence="7">
    <location>
        <begin position="89"/>
        <end position="173"/>
    </location>
</feature>
<evidence type="ECO:0000259" key="7">
    <source>
        <dbReference type="Pfam" id="PF01035"/>
    </source>
</evidence>
<dbReference type="GO" id="GO:0032259">
    <property type="term" value="P:methylation"/>
    <property type="evidence" value="ECO:0007669"/>
    <property type="project" value="UniProtKB-KW"/>
</dbReference>
<evidence type="ECO:0000259" key="8">
    <source>
        <dbReference type="Pfam" id="PF02870"/>
    </source>
</evidence>
<dbReference type="InterPro" id="IPR036217">
    <property type="entry name" value="MethylDNA_cys_MeTrfase_DNAb"/>
</dbReference>